<dbReference type="Proteomes" id="UP001054837">
    <property type="component" value="Unassembled WGS sequence"/>
</dbReference>
<proteinExistence type="predicted"/>
<evidence type="ECO:0000313" key="1">
    <source>
        <dbReference type="EMBL" id="GIY69881.1"/>
    </source>
</evidence>
<name>A0AAV4VIB3_9ARAC</name>
<sequence length="95" mass="10977">MKESTLPRNHRLISITCHVRVSIPRKRHPQLKLITTWRAPAQELESPPMPSTSWEEASPDVVRYFLMANKGRARILLGGSRMLVQTTPCKSHRYE</sequence>
<accession>A0AAV4VIB3</accession>
<evidence type="ECO:0000313" key="2">
    <source>
        <dbReference type="Proteomes" id="UP001054837"/>
    </source>
</evidence>
<comment type="caution">
    <text evidence="1">The sequence shown here is derived from an EMBL/GenBank/DDBJ whole genome shotgun (WGS) entry which is preliminary data.</text>
</comment>
<dbReference type="AlphaFoldDB" id="A0AAV4VIB3"/>
<keyword evidence="2" id="KW-1185">Reference proteome</keyword>
<gene>
    <name evidence="1" type="ORF">CDAR_174331</name>
</gene>
<organism evidence="1 2">
    <name type="scientific">Caerostris darwini</name>
    <dbReference type="NCBI Taxonomy" id="1538125"/>
    <lineage>
        <taxon>Eukaryota</taxon>
        <taxon>Metazoa</taxon>
        <taxon>Ecdysozoa</taxon>
        <taxon>Arthropoda</taxon>
        <taxon>Chelicerata</taxon>
        <taxon>Arachnida</taxon>
        <taxon>Araneae</taxon>
        <taxon>Araneomorphae</taxon>
        <taxon>Entelegynae</taxon>
        <taxon>Araneoidea</taxon>
        <taxon>Araneidae</taxon>
        <taxon>Caerostris</taxon>
    </lineage>
</organism>
<reference evidence="1 2" key="1">
    <citation type="submission" date="2021-06" db="EMBL/GenBank/DDBJ databases">
        <title>Caerostris darwini draft genome.</title>
        <authorList>
            <person name="Kono N."/>
            <person name="Arakawa K."/>
        </authorList>
    </citation>
    <scope>NUCLEOTIDE SEQUENCE [LARGE SCALE GENOMIC DNA]</scope>
</reference>
<dbReference type="EMBL" id="BPLQ01013114">
    <property type="protein sequence ID" value="GIY69881.1"/>
    <property type="molecule type" value="Genomic_DNA"/>
</dbReference>
<protein>
    <submittedName>
        <fullName evidence="1">Uncharacterized protein</fullName>
    </submittedName>
</protein>